<evidence type="ECO:0000256" key="1">
    <source>
        <dbReference type="ARBA" id="ARBA00022516"/>
    </source>
</evidence>
<feature type="binding site" evidence="8">
    <location>
        <position position="9"/>
    </location>
    <ligand>
        <name>Mg(2+)</name>
        <dbReference type="ChEBI" id="CHEBI:18420"/>
    </ligand>
</feature>
<evidence type="ECO:0000256" key="5">
    <source>
        <dbReference type="ARBA" id="ARBA00022842"/>
    </source>
</evidence>
<keyword evidence="11" id="KW-1185">Reference proteome</keyword>
<dbReference type="GO" id="GO:0008897">
    <property type="term" value="F:holo-[acyl-carrier-protein] synthase activity"/>
    <property type="evidence" value="ECO:0007669"/>
    <property type="project" value="UniProtKB-EC"/>
</dbReference>
<evidence type="ECO:0000256" key="6">
    <source>
        <dbReference type="ARBA" id="ARBA00023098"/>
    </source>
</evidence>
<keyword evidence="8" id="KW-0963">Cytoplasm</keyword>
<dbReference type="InterPro" id="IPR037143">
    <property type="entry name" value="4-PPantetheinyl_Trfase_dom_sf"/>
</dbReference>
<comment type="function">
    <text evidence="8">Transfers the 4'-phosphopantetheine moiety from coenzyme A to a Ser of acyl-carrier-protein.</text>
</comment>
<dbReference type="InterPro" id="IPR004568">
    <property type="entry name" value="Ppantetheine-prot_Trfase_dom"/>
</dbReference>
<dbReference type="InterPro" id="IPR002582">
    <property type="entry name" value="ACPS"/>
</dbReference>
<dbReference type="HAMAP" id="MF_00101">
    <property type="entry name" value="AcpS"/>
    <property type="match status" value="1"/>
</dbReference>
<dbReference type="Gene3D" id="3.90.470.20">
    <property type="entry name" value="4'-phosphopantetheinyl transferase domain"/>
    <property type="match status" value="1"/>
</dbReference>
<dbReference type="EMBL" id="JBEVCJ010000005">
    <property type="protein sequence ID" value="MET1254749.1"/>
    <property type="molecule type" value="Genomic_DNA"/>
</dbReference>
<dbReference type="EC" id="2.7.8.7" evidence="8"/>
<comment type="caution">
    <text evidence="10">The sequence shown here is derived from an EMBL/GenBank/DDBJ whole genome shotgun (WGS) entry which is preliminary data.</text>
</comment>
<reference evidence="10 11" key="1">
    <citation type="submission" date="2024-06" db="EMBL/GenBank/DDBJ databases">
        <authorList>
            <person name="Li F."/>
        </authorList>
    </citation>
    <scope>NUCLEOTIDE SEQUENCE [LARGE SCALE GENOMIC DNA]</scope>
    <source>
        <strain evidence="10 11">GXAS 311</strain>
    </source>
</reference>
<dbReference type="InterPro" id="IPR008278">
    <property type="entry name" value="4-PPantetheinyl_Trfase_dom"/>
</dbReference>
<keyword evidence="6 8" id="KW-0443">Lipid metabolism</keyword>
<dbReference type="NCBIfam" id="TIGR00556">
    <property type="entry name" value="pantethn_trn"/>
    <property type="match status" value="1"/>
</dbReference>
<feature type="binding site" evidence="8">
    <location>
        <position position="58"/>
    </location>
    <ligand>
        <name>Mg(2+)</name>
        <dbReference type="ChEBI" id="CHEBI:18420"/>
    </ligand>
</feature>
<dbReference type="SUPFAM" id="SSF56214">
    <property type="entry name" value="4'-phosphopantetheinyl transferase"/>
    <property type="match status" value="1"/>
</dbReference>
<keyword evidence="7 8" id="KW-0275">Fatty acid biosynthesis</keyword>
<evidence type="ECO:0000256" key="4">
    <source>
        <dbReference type="ARBA" id="ARBA00022832"/>
    </source>
</evidence>
<organism evidence="10 11">
    <name type="scientific">Aliikangiella maris</name>
    <dbReference type="NCBI Taxonomy" id="3162458"/>
    <lineage>
        <taxon>Bacteria</taxon>
        <taxon>Pseudomonadati</taxon>
        <taxon>Pseudomonadota</taxon>
        <taxon>Gammaproteobacteria</taxon>
        <taxon>Oceanospirillales</taxon>
        <taxon>Pleioneaceae</taxon>
        <taxon>Aliikangiella</taxon>
    </lineage>
</organism>
<keyword evidence="5 8" id="KW-0460">Magnesium</keyword>
<comment type="similarity">
    <text evidence="8">Belongs to the P-Pant transferase superfamily. AcpS family.</text>
</comment>
<dbReference type="Proteomes" id="UP001548189">
    <property type="component" value="Unassembled WGS sequence"/>
</dbReference>
<protein>
    <recommendedName>
        <fullName evidence="8">Holo-[acyl-carrier-protein] synthase</fullName>
        <shortName evidence="8">Holo-ACP synthase</shortName>
        <ecNumber evidence="8">2.7.8.7</ecNumber>
    </recommendedName>
    <alternativeName>
        <fullName evidence="8">4'-phosphopantetheinyl transferase AcpS</fullName>
    </alternativeName>
</protein>
<evidence type="ECO:0000256" key="3">
    <source>
        <dbReference type="ARBA" id="ARBA00022723"/>
    </source>
</evidence>
<comment type="subcellular location">
    <subcellularLocation>
        <location evidence="8">Cytoplasm</location>
    </subcellularLocation>
</comment>
<evidence type="ECO:0000313" key="11">
    <source>
        <dbReference type="Proteomes" id="UP001548189"/>
    </source>
</evidence>
<proteinExistence type="inferred from homology"/>
<dbReference type="RefSeq" id="WP_353874349.1">
    <property type="nucleotide sequence ID" value="NZ_JBEVCJ010000005.1"/>
</dbReference>
<keyword evidence="3 8" id="KW-0479">Metal-binding</keyword>
<gene>
    <name evidence="8 10" type="primary">acpS</name>
    <name evidence="10" type="ORF">ABVT43_06410</name>
</gene>
<feature type="domain" description="4'-phosphopantetheinyl transferase" evidence="9">
    <location>
        <begin position="5"/>
        <end position="98"/>
    </location>
</feature>
<dbReference type="NCBIfam" id="TIGR00516">
    <property type="entry name" value="acpS"/>
    <property type="match status" value="1"/>
</dbReference>
<keyword evidence="1 8" id="KW-0444">Lipid biosynthesis</keyword>
<name>A0ABV2BS63_9GAMM</name>
<comment type="cofactor">
    <cofactor evidence="8">
        <name>Mg(2+)</name>
        <dbReference type="ChEBI" id="CHEBI:18420"/>
    </cofactor>
</comment>
<evidence type="ECO:0000256" key="7">
    <source>
        <dbReference type="ARBA" id="ARBA00023160"/>
    </source>
</evidence>
<comment type="catalytic activity">
    <reaction evidence="8">
        <text>apo-[ACP] + CoA = holo-[ACP] + adenosine 3',5'-bisphosphate + H(+)</text>
        <dbReference type="Rhea" id="RHEA:12068"/>
        <dbReference type="Rhea" id="RHEA-COMP:9685"/>
        <dbReference type="Rhea" id="RHEA-COMP:9690"/>
        <dbReference type="ChEBI" id="CHEBI:15378"/>
        <dbReference type="ChEBI" id="CHEBI:29999"/>
        <dbReference type="ChEBI" id="CHEBI:57287"/>
        <dbReference type="ChEBI" id="CHEBI:58343"/>
        <dbReference type="ChEBI" id="CHEBI:64479"/>
        <dbReference type="EC" id="2.7.8.7"/>
    </reaction>
</comment>
<keyword evidence="4 8" id="KW-0276">Fatty acid metabolism</keyword>
<evidence type="ECO:0000313" key="10">
    <source>
        <dbReference type="EMBL" id="MET1254749.1"/>
    </source>
</evidence>
<accession>A0ABV2BS63</accession>
<keyword evidence="2 8" id="KW-0808">Transferase</keyword>
<dbReference type="Pfam" id="PF01648">
    <property type="entry name" value="ACPS"/>
    <property type="match status" value="1"/>
</dbReference>
<evidence type="ECO:0000256" key="8">
    <source>
        <dbReference type="HAMAP-Rule" id="MF_00101"/>
    </source>
</evidence>
<sequence length="130" mass="14328">MAIWGIGIDLCEIERLEKQVSIRGESFVTKILHPNELFEYQTCALKAAFLAKRFAAKEAFLKALGTGISQIGYLTDIEVAHTPAGRPIIHIHGQLQHKVDEIGQVAIHVSISDERALACAQVVIEKLDNP</sequence>
<evidence type="ECO:0000256" key="2">
    <source>
        <dbReference type="ARBA" id="ARBA00022679"/>
    </source>
</evidence>
<evidence type="ECO:0000259" key="9">
    <source>
        <dbReference type="Pfam" id="PF01648"/>
    </source>
</evidence>